<protein>
    <recommendedName>
        <fullName evidence="2">SWIM-type domain-containing protein</fullName>
    </recommendedName>
</protein>
<sequence length="241" mass="27314">MILDRGFRDSLGVLKSLGIDVAMPSFLGPKQNQSDVQDASNSRFVTILRWVVESVNARIKRFKWFNQVIPNSSLPSVQDFICIVAALLNCFHVSMVTPSPNDDETIRRMNSEPEEHADSIGLTDPNLEFPIQSCTDTNAHDIIRIRFQSAHKKSSQYYTYIQFDPNQILAWFCTCRSGPRAVGCCSHVAAGIWFLGYERHQLETNQQPSSTNFANLHYCDSVSDYEDSSDEDNDARYSSTR</sequence>
<dbReference type="GO" id="GO:0008270">
    <property type="term" value="F:zinc ion binding"/>
    <property type="evidence" value="ECO:0007669"/>
    <property type="project" value="UniProtKB-KW"/>
</dbReference>
<accession>A0A8S3HW88</accession>
<organism evidence="3 4">
    <name type="scientific">Rotaria magnacalcarata</name>
    <dbReference type="NCBI Taxonomy" id="392030"/>
    <lineage>
        <taxon>Eukaryota</taxon>
        <taxon>Metazoa</taxon>
        <taxon>Spiralia</taxon>
        <taxon>Gnathifera</taxon>
        <taxon>Rotifera</taxon>
        <taxon>Eurotatoria</taxon>
        <taxon>Bdelloidea</taxon>
        <taxon>Philodinida</taxon>
        <taxon>Philodinidae</taxon>
        <taxon>Rotaria</taxon>
    </lineage>
</organism>
<gene>
    <name evidence="3" type="ORF">GIL414_LOCUS71672</name>
</gene>
<dbReference type="AlphaFoldDB" id="A0A8S3HW88"/>
<evidence type="ECO:0000313" key="4">
    <source>
        <dbReference type="Proteomes" id="UP000681720"/>
    </source>
</evidence>
<proteinExistence type="predicted"/>
<keyword evidence="1" id="KW-0479">Metal-binding</keyword>
<keyword evidence="1" id="KW-0863">Zinc-finger</keyword>
<evidence type="ECO:0000256" key="1">
    <source>
        <dbReference type="PROSITE-ProRule" id="PRU00325"/>
    </source>
</evidence>
<evidence type="ECO:0000259" key="2">
    <source>
        <dbReference type="PROSITE" id="PS50966"/>
    </source>
</evidence>
<dbReference type="PROSITE" id="PS50966">
    <property type="entry name" value="ZF_SWIM"/>
    <property type="match status" value="1"/>
</dbReference>
<keyword evidence="1" id="KW-0862">Zinc</keyword>
<evidence type="ECO:0000313" key="3">
    <source>
        <dbReference type="EMBL" id="CAF5187512.1"/>
    </source>
</evidence>
<dbReference type="Proteomes" id="UP000681720">
    <property type="component" value="Unassembled WGS sequence"/>
</dbReference>
<feature type="domain" description="SWIM-type" evidence="2">
    <location>
        <begin position="157"/>
        <end position="196"/>
    </location>
</feature>
<name>A0A8S3HW88_9BILA</name>
<dbReference type="InterPro" id="IPR007527">
    <property type="entry name" value="Znf_SWIM"/>
</dbReference>
<dbReference type="EMBL" id="CAJOBJ010334775">
    <property type="protein sequence ID" value="CAF5187512.1"/>
    <property type="molecule type" value="Genomic_DNA"/>
</dbReference>
<reference evidence="3" key="1">
    <citation type="submission" date="2021-02" db="EMBL/GenBank/DDBJ databases">
        <authorList>
            <person name="Nowell W R."/>
        </authorList>
    </citation>
    <scope>NUCLEOTIDE SEQUENCE</scope>
</reference>
<comment type="caution">
    <text evidence="3">The sequence shown here is derived from an EMBL/GenBank/DDBJ whole genome shotgun (WGS) entry which is preliminary data.</text>
</comment>